<evidence type="ECO:0000313" key="3">
    <source>
        <dbReference type="Proteomes" id="UP001451303"/>
    </source>
</evidence>
<organism evidence="2 3">
    <name type="scientific">Neurospora intermedia</name>
    <dbReference type="NCBI Taxonomy" id="5142"/>
    <lineage>
        <taxon>Eukaryota</taxon>
        <taxon>Fungi</taxon>
        <taxon>Dikarya</taxon>
        <taxon>Ascomycota</taxon>
        <taxon>Pezizomycotina</taxon>
        <taxon>Sordariomycetes</taxon>
        <taxon>Sordariomycetidae</taxon>
        <taxon>Sordariales</taxon>
        <taxon>Sordariaceae</taxon>
        <taxon>Neurospora</taxon>
    </lineage>
</organism>
<name>A0ABR3D9M3_NEUIN</name>
<feature type="region of interest" description="Disordered" evidence="1">
    <location>
        <begin position="18"/>
        <end position="38"/>
    </location>
</feature>
<dbReference type="Proteomes" id="UP001451303">
    <property type="component" value="Unassembled WGS sequence"/>
</dbReference>
<evidence type="ECO:0000313" key="2">
    <source>
        <dbReference type="EMBL" id="KAL0469390.1"/>
    </source>
</evidence>
<gene>
    <name evidence="2" type="ORF">QR685DRAFT_285593</name>
</gene>
<sequence length="95" mass="10282">MTRDAFARVGLDHDTTKSLLFQQRDSKPGGTGSSRAKQKRYKASLVSVTKGKRALPFSPALTCFIRLRVLSDAVSSLVPVPVTKFGESGLARCRG</sequence>
<comment type="caution">
    <text evidence="2">The sequence shown here is derived from an EMBL/GenBank/DDBJ whole genome shotgun (WGS) entry which is preliminary data.</text>
</comment>
<protein>
    <submittedName>
        <fullName evidence="2">Uncharacterized protein</fullName>
    </submittedName>
</protein>
<evidence type="ECO:0000256" key="1">
    <source>
        <dbReference type="SAM" id="MobiDB-lite"/>
    </source>
</evidence>
<dbReference type="EMBL" id="JAVLET010000005">
    <property type="protein sequence ID" value="KAL0469390.1"/>
    <property type="molecule type" value="Genomic_DNA"/>
</dbReference>
<accession>A0ABR3D9M3</accession>
<keyword evidence="3" id="KW-1185">Reference proteome</keyword>
<reference evidence="2 3" key="1">
    <citation type="submission" date="2023-09" db="EMBL/GenBank/DDBJ databases">
        <title>Multi-omics analysis of a traditional fermented food reveals byproduct-associated fungal strains for waste-to-food upcycling.</title>
        <authorList>
            <consortium name="Lawrence Berkeley National Laboratory"/>
            <person name="Rekdal V.M."/>
            <person name="Villalobos-Escobedo J.M."/>
            <person name="Rodriguez-Valeron N."/>
            <person name="Garcia M.O."/>
            <person name="Vasquez D.P."/>
            <person name="Damayanti I."/>
            <person name="Sorensen P.M."/>
            <person name="Baidoo E.E."/>
            <person name="De Carvalho A.C."/>
            <person name="Riley R."/>
            <person name="Lipzen A."/>
            <person name="He G."/>
            <person name="Yan M."/>
            <person name="Haridas S."/>
            <person name="Daum C."/>
            <person name="Yoshinaga Y."/>
            <person name="Ng V."/>
            <person name="Grigoriev I.V."/>
            <person name="Munk R."/>
            <person name="Nuraida L."/>
            <person name="Wijaya C.H."/>
            <person name="Morales P.-C."/>
            <person name="Keasling J.D."/>
        </authorList>
    </citation>
    <scope>NUCLEOTIDE SEQUENCE [LARGE SCALE GENOMIC DNA]</scope>
    <source>
        <strain evidence="2 3">FGSC 2613</strain>
    </source>
</reference>
<proteinExistence type="predicted"/>